<dbReference type="InterPro" id="IPR022652">
    <property type="entry name" value="Znf_XPA_CS"/>
</dbReference>
<keyword evidence="7" id="KW-0238">DNA-binding</keyword>
<evidence type="ECO:0000256" key="9">
    <source>
        <dbReference type="ARBA" id="ARBA00023242"/>
    </source>
</evidence>
<comment type="similarity">
    <text evidence="2">Belongs to the XPA family.</text>
</comment>
<evidence type="ECO:0000256" key="8">
    <source>
        <dbReference type="ARBA" id="ARBA00023204"/>
    </source>
</evidence>
<gene>
    <name evidence="12" type="ORF">MCOR_52521</name>
</gene>
<dbReference type="InterPro" id="IPR009061">
    <property type="entry name" value="DNA-bd_dom_put_sf"/>
</dbReference>
<evidence type="ECO:0000256" key="6">
    <source>
        <dbReference type="ARBA" id="ARBA00022833"/>
    </source>
</evidence>
<dbReference type="GO" id="GO:0006284">
    <property type="term" value="P:base-excision repair"/>
    <property type="evidence" value="ECO:0007669"/>
    <property type="project" value="TreeGrafter"/>
</dbReference>
<evidence type="ECO:0000313" key="13">
    <source>
        <dbReference type="Proteomes" id="UP000507470"/>
    </source>
</evidence>
<evidence type="ECO:0000256" key="3">
    <source>
        <dbReference type="ARBA" id="ARBA00022723"/>
    </source>
</evidence>
<dbReference type="Gene3D" id="3.90.530.10">
    <property type="entry name" value="XPA C-terminal domain"/>
    <property type="match status" value="1"/>
</dbReference>
<dbReference type="PANTHER" id="PTHR10142">
    <property type="entry name" value="DNA REPAIR PROTEIN COMPLEMENTING XP-A CELLS"/>
    <property type="match status" value="1"/>
</dbReference>
<feature type="compositionally biased region" description="Basic and acidic residues" evidence="10">
    <location>
        <begin position="244"/>
        <end position="256"/>
    </location>
</feature>
<feature type="region of interest" description="Disordered" evidence="10">
    <location>
        <begin position="241"/>
        <end position="263"/>
    </location>
</feature>
<evidence type="ECO:0000256" key="10">
    <source>
        <dbReference type="SAM" id="MobiDB-lite"/>
    </source>
</evidence>
<keyword evidence="4" id="KW-0227">DNA damage</keyword>
<keyword evidence="9" id="KW-0539">Nucleus</keyword>
<keyword evidence="5" id="KW-0863">Zinc-finger</keyword>
<dbReference type="EMBL" id="CACVKT020009086">
    <property type="protein sequence ID" value="CAC5420286.1"/>
    <property type="molecule type" value="Genomic_DNA"/>
</dbReference>
<dbReference type="GO" id="GO:0000715">
    <property type="term" value="P:nucleotide-excision repair, DNA damage recognition"/>
    <property type="evidence" value="ECO:0007669"/>
    <property type="project" value="TreeGrafter"/>
</dbReference>
<dbReference type="GO" id="GO:1901255">
    <property type="term" value="P:nucleotide-excision repair involved in interstrand cross-link repair"/>
    <property type="evidence" value="ECO:0007669"/>
    <property type="project" value="TreeGrafter"/>
</dbReference>
<feature type="domain" description="XPA C-terminal" evidence="11">
    <location>
        <begin position="144"/>
        <end position="195"/>
    </location>
</feature>
<keyword evidence="8" id="KW-0234">DNA repair</keyword>
<evidence type="ECO:0000256" key="4">
    <source>
        <dbReference type="ARBA" id="ARBA00022763"/>
    </source>
</evidence>
<dbReference type="OrthoDB" id="68328at2759"/>
<evidence type="ECO:0000256" key="1">
    <source>
        <dbReference type="ARBA" id="ARBA00004123"/>
    </source>
</evidence>
<evidence type="ECO:0000256" key="2">
    <source>
        <dbReference type="ARBA" id="ARBA00005548"/>
    </source>
</evidence>
<dbReference type="GO" id="GO:0000110">
    <property type="term" value="C:nucleotide-excision repair factor 1 complex"/>
    <property type="evidence" value="ECO:0007669"/>
    <property type="project" value="TreeGrafter"/>
</dbReference>
<dbReference type="InterPro" id="IPR022656">
    <property type="entry name" value="XPA_C"/>
</dbReference>
<dbReference type="NCBIfam" id="TIGR00598">
    <property type="entry name" value="rad14"/>
    <property type="match status" value="1"/>
</dbReference>
<dbReference type="PANTHER" id="PTHR10142:SF0">
    <property type="entry name" value="DNA REPAIR PROTEIN COMPLEMENTING XP-A CELLS"/>
    <property type="match status" value="1"/>
</dbReference>
<comment type="subcellular location">
    <subcellularLocation>
        <location evidence="1">Nucleus</location>
    </subcellularLocation>
</comment>
<dbReference type="GO" id="GO:0008270">
    <property type="term" value="F:zinc ion binding"/>
    <property type="evidence" value="ECO:0007669"/>
    <property type="project" value="UniProtKB-KW"/>
</dbReference>
<keyword evidence="6" id="KW-0862">Zinc</keyword>
<dbReference type="SUPFAM" id="SSF57716">
    <property type="entry name" value="Glucocorticoid receptor-like (DNA-binding domain)"/>
    <property type="match status" value="1"/>
</dbReference>
<organism evidence="12 13">
    <name type="scientific">Mytilus coruscus</name>
    <name type="common">Sea mussel</name>
    <dbReference type="NCBI Taxonomy" id="42192"/>
    <lineage>
        <taxon>Eukaryota</taxon>
        <taxon>Metazoa</taxon>
        <taxon>Spiralia</taxon>
        <taxon>Lophotrochozoa</taxon>
        <taxon>Mollusca</taxon>
        <taxon>Bivalvia</taxon>
        <taxon>Autobranchia</taxon>
        <taxon>Pteriomorphia</taxon>
        <taxon>Mytilida</taxon>
        <taxon>Mytiloidea</taxon>
        <taxon>Mytilidae</taxon>
        <taxon>Mytilinae</taxon>
        <taxon>Mytilus</taxon>
    </lineage>
</organism>
<dbReference type="Pfam" id="PF01286">
    <property type="entry name" value="XPA_N"/>
    <property type="match status" value="1"/>
</dbReference>
<proteinExistence type="inferred from homology"/>
<evidence type="ECO:0000256" key="7">
    <source>
        <dbReference type="ARBA" id="ARBA00023125"/>
    </source>
</evidence>
<dbReference type="InterPro" id="IPR037129">
    <property type="entry name" value="XPA_sf"/>
</dbReference>
<dbReference type="InterPro" id="IPR000465">
    <property type="entry name" value="XPA/RAD14"/>
</dbReference>
<accession>A0A6J8EK55</accession>
<evidence type="ECO:0000259" key="11">
    <source>
        <dbReference type="Pfam" id="PF05181"/>
    </source>
</evidence>
<keyword evidence="3" id="KW-0479">Metal-binding</keyword>
<dbReference type="GO" id="GO:0003684">
    <property type="term" value="F:damaged DNA binding"/>
    <property type="evidence" value="ECO:0007669"/>
    <property type="project" value="InterPro"/>
</dbReference>
<protein>
    <submittedName>
        <fullName evidence="12">XPA</fullName>
    </submittedName>
</protein>
<keyword evidence="13" id="KW-1185">Reference proteome</keyword>
<evidence type="ECO:0000313" key="12">
    <source>
        <dbReference type="EMBL" id="CAC5420286.1"/>
    </source>
</evidence>
<dbReference type="Proteomes" id="UP000507470">
    <property type="component" value="Unassembled WGS sequence"/>
</dbReference>
<dbReference type="AlphaFoldDB" id="A0A6J8EK55"/>
<name>A0A6J8EK55_MYTCO</name>
<dbReference type="Pfam" id="PF05181">
    <property type="entry name" value="XPA_C"/>
    <property type="match status" value="1"/>
</dbReference>
<dbReference type="GO" id="GO:0070914">
    <property type="term" value="P:UV-damage excision repair"/>
    <property type="evidence" value="ECO:0007669"/>
    <property type="project" value="TreeGrafter"/>
</dbReference>
<dbReference type="SUPFAM" id="SSF46955">
    <property type="entry name" value="Putative DNA-binding domain"/>
    <property type="match status" value="1"/>
</dbReference>
<sequence>MTEQMKIENEIEEKKLAPSQKARIERNRQKALLLRQARLMNKPYAKDKNDVGQKVKGLAKVIDTGAGFFLEEDDDEDKLLTNIPIKHAPVYKLMANIPIKHAPGPVITENKIFCDDCGKEMQESYLKTNYDVDICDICRENEEKHNLITKTDAKTKYLLRDADFDVRDPPLKFISRKNPHHKSWGEMKLFYEPQVYKRALEIWETEEKIEEERDKREDNKEKTKRKKFDKKVKELRLAVRGSLARKDRGPHQHEYGEETYDEEDDMYSKKCLTCGHIDTYEKM</sequence>
<reference evidence="12 13" key="1">
    <citation type="submission" date="2020-06" db="EMBL/GenBank/DDBJ databases">
        <authorList>
            <person name="Li R."/>
            <person name="Bekaert M."/>
        </authorList>
    </citation>
    <scope>NUCLEOTIDE SEQUENCE [LARGE SCALE GENOMIC DNA]</scope>
    <source>
        <strain evidence="13">wild</strain>
    </source>
</reference>
<evidence type="ECO:0000256" key="5">
    <source>
        <dbReference type="ARBA" id="ARBA00022771"/>
    </source>
</evidence>